<evidence type="ECO:0000256" key="2">
    <source>
        <dbReference type="ARBA" id="ARBA00022692"/>
    </source>
</evidence>
<dbReference type="InParanoid" id="A0A200QCI6"/>
<evidence type="ECO:0000256" key="5">
    <source>
        <dbReference type="ARBA" id="ARBA00023098"/>
    </source>
</evidence>
<evidence type="ECO:0000256" key="6">
    <source>
        <dbReference type="ARBA" id="ARBA00023136"/>
    </source>
</evidence>
<keyword evidence="5" id="KW-0443">Lipid metabolism</keyword>
<keyword evidence="3" id="KW-0256">Endoplasmic reticulum</keyword>
<reference evidence="9 10" key="1">
    <citation type="journal article" date="2017" name="Mol. Plant">
        <title>The Genome of Medicinal Plant Macleaya cordata Provides New Insights into Benzylisoquinoline Alkaloids Metabolism.</title>
        <authorList>
            <person name="Liu X."/>
            <person name="Liu Y."/>
            <person name="Huang P."/>
            <person name="Ma Y."/>
            <person name="Qing Z."/>
            <person name="Tang Q."/>
            <person name="Cao H."/>
            <person name="Cheng P."/>
            <person name="Zheng Y."/>
            <person name="Yuan Z."/>
            <person name="Zhou Y."/>
            <person name="Liu J."/>
            <person name="Tang Z."/>
            <person name="Zhuo Y."/>
            <person name="Zhang Y."/>
            <person name="Yu L."/>
            <person name="Huang J."/>
            <person name="Yang P."/>
            <person name="Peng Q."/>
            <person name="Zhang J."/>
            <person name="Jiang W."/>
            <person name="Zhang Z."/>
            <person name="Lin K."/>
            <person name="Ro D.K."/>
            <person name="Chen X."/>
            <person name="Xiong X."/>
            <person name="Shang Y."/>
            <person name="Huang S."/>
            <person name="Zeng J."/>
        </authorList>
    </citation>
    <scope>NUCLEOTIDE SEQUENCE [LARGE SCALE GENOMIC DNA]</scope>
    <source>
        <strain evidence="10">cv. BLH2017</strain>
        <tissue evidence="9">Root</tissue>
    </source>
</reference>
<dbReference type="OMA" id="EAYSLIP"/>
<feature type="transmembrane region" description="Helical" evidence="8">
    <location>
        <begin position="114"/>
        <end position="139"/>
    </location>
</feature>
<keyword evidence="6 8" id="KW-0472">Membrane</keyword>
<dbReference type="GO" id="GO:0140042">
    <property type="term" value="P:lipid droplet formation"/>
    <property type="evidence" value="ECO:0007669"/>
    <property type="project" value="UniProtKB-ARBA"/>
</dbReference>
<evidence type="ECO:0000256" key="7">
    <source>
        <dbReference type="SAM" id="MobiDB-lite"/>
    </source>
</evidence>
<keyword evidence="4 8" id="KW-1133">Transmembrane helix</keyword>
<comment type="subcellular location">
    <subcellularLocation>
        <location evidence="1">Endoplasmic reticulum membrane</location>
        <topology evidence="1">Multi-pass membrane protein</topology>
    </subcellularLocation>
</comment>
<name>A0A200QCI6_MACCD</name>
<dbReference type="AlphaFoldDB" id="A0A200QCI6"/>
<gene>
    <name evidence="9" type="ORF">BVC80_7979g5</name>
</gene>
<evidence type="ECO:0000313" key="9">
    <source>
        <dbReference type="EMBL" id="OVA08184.1"/>
    </source>
</evidence>
<feature type="region of interest" description="Disordered" evidence="7">
    <location>
        <begin position="1"/>
        <end position="27"/>
    </location>
</feature>
<dbReference type="Pfam" id="PF06775">
    <property type="entry name" value="Seipin"/>
    <property type="match status" value="1"/>
</dbReference>
<sequence length="216" mass="23825">MEKPPRRTLATSTTLPPPSPPPDEAEDDGGLLILKPTAWLIKIIAFQLEFVSNCLPSLSTPLFAFISMASESLYRADLAREKTEDAVHAASRVPSRVAEGGELFFKKIGHYKKIYVGLVLVVVMCVAVLIGVGLVRMWVEVPVILRETVHFDYTEVHPTAVLVLGGGGKKKRAIPSGHTFYVSLVMLMPESDFNHQIGVFQAVYGRWNRECDSVFG</sequence>
<keyword evidence="2 8" id="KW-0812">Transmembrane</keyword>
<dbReference type="GO" id="GO:0006629">
    <property type="term" value="P:lipid metabolic process"/>
    <property type="evidence" value="ECO:0007669"/>
    <property type="project" value="UniProtKB-KW"/>
</dbReference>
<dbReference type="STRING" id="56857.A0A200QCI6"/>
<dbReference type="GO" id="GO:0005789">
    <property type="term" value="C:endoplasmic reticulum membrane"/>
    <property type="evidence" value="ECO:0007669"/>
    <property type="project" value="UniProtKB-SubCell"/>
</dbReference>
<evidence type="ECO:0000256" key="1">
    <source>
        <dbReference type="ARBA" id="ARBA00004477"/>
    </source>
</evidence>
<organism evidence="9 10">
    <name type="scientific">Macleaya cordata</name>
    <name type="common">Five-seeded plume-poppy</name>
    <name type="synonym">Bocconia cordata</name>
    <dbReference type="NCBI Taxonomy" id="56857"/>
    <lineage>
        <taxon>Eukaryota</taxon>
        <taxon>Viridiplantae</taxon>
        <taxon>Streptophyta</taxon>
        <taxon>Embryophyta</taxon>
        <taxon>Tracheophyta</taxon>
        <taxon>Spermatophyta</taxon>
        <taxon>Magnoliopsida</taxon>
        <taxon>Ranunculales</taxon>
        <taxon>Papaveraceae</taxon>
        <taxon>Papaveroideae</taxon>
        <taxon>Macleaya</taxon>
    </lineage>
</organism>
<evidence type="ECO:0000256" key="8">
    <source>
        <dbReference type="SAM" id="Phobius"/>
    </source>
</evidence>
<evidence type="ECO:0000256" key="3">
    <source>
        <dbReference type="ARBA" id="ARBA00022824"/>
    </source>
</evidence>
<dbReference type="EMBL" id="MVGT01002355">
    <property type="protein sequence ID" value="OVA08184.1"/>
    <property type="molecule type" value="Genomic_DNA"/>
</dbReference>
<accession>A0A200QCI6</accession>
<dbReference type="PANTHER" id="PTHR21212:SF5">
    <property type="entry name" value="SEIPIN-1"/>
    <property type="match status" value="1"/>
</dbReference>
<dbReference type="PANTHER" id="PTHR21212">
    <property type="entry name" value="BERNARDINELLI-SEIP CONGENITAL LIPODYSTROPHY 2 HOMOLOG BSCL2 PROTEIN"/>
    <property type="match status" value="1"/>
</dbReference>
<dbReference type="CDD" id="cd23995">
    <property type="entry name" value="Seipin_BSCL2_like"/>
    <property type="match status" value="1"/>
</dbReference>
<dbReference type="InterPro" id="IPR009617">
    <property type="entry name" value="Seipin"/>
</dbReference>
<proteinExistence type="predicted"/>
<comment type="caution">
    <text evidence="9">The sequence shown here is derived from an EMBL/GenBank/DDBJ whole genome shotgun (WGS) entry which is preliminary data.</text>
</comment>
<dbReference type="OrthoDB" id="3990054at2759"/>
<protein>
    <submittedName>
        <fullName evidence="9">Adipose-regulatory protein</fullName>
    </submittedName>
</protein>
<keyword evidence="10" id="KW-1185">Reference proteome</keyword>
<dbReference type="Proteomes" id="UP000195402">
    <property type="component" value="Unassembled WGS sequence"/>
</dbReference>
<evidence type="ECO:0000256" key="4">
    <source>
        <dbReference type="ARBA" id="ARBA00022989"/>
    </source>
</evidence>
<evidence type="ECO:0000313" key="10">
    <source>
        <dbReference type="Proteomes" id="UP000195402"/>
    </source>
</evidence>